<dbReference type="CDD" id="cd08500">
    <property type="entry name" value="PBP2_NikA_DppA_OppA_like_4"/>
    <property type="match status" value="1"/>
</dbReference>
<dbReference type="Pfam" id="PF00496">
    <property type="entry name" value="SBP_bac_5"/>
    <property type="match status" value="1"/>
</dbReference>
<evidence type="ECO:0000256" key="4">
    <source>
        <dbReference type="SAM" id="SignalP"/>
    </source>
</evidence>
<keyword evidence="9" id="KW-1185">Reference proteome</keyword>
<comment type="similarity">
    <text evidence="1">Belongs to the bacterial solute-binding protein 5 family.</text>
</comment>
<dbReference type="Proteomes" id="UP000313988">
    <property type="component" value="Unassembled WGS sequence"/>
</dbReference>
<dbReference type="GO" id="GO:0043190">
    <property type="term" value="C:ATP-binding cassette (ABC) transporter complex"/>
    <property type="evidence" value="ECO:0007669"/>
    <property type="project" value="InterPro"/>
</dbReference>
<dbReference type="PANTHER" id="PTHR30290">
    <property type="entry name" value="PERIPLASMIC BINDING COMPONENT OF ABC TRANSPORTER"/>
    <property type="match status" value="1"/>
</dbReference>
<name>A0A5C4YB15_9DEIO</name>
<accession>A0A5C4YB15</accession>
<dbReference type="GO" id="GO:1904680">
    <property type="term" value="F:peptide transmembrane transporter activity"/>
    <property type="evidence" value="ECO:0007669"/>
    <property type="project" value="TreeGrafter"/>
</dbReference>
<evidence type="ECO:0000313" key="9">
    <source>
        <dbReference type="Proteomes" id="UP000629870"/>
    </source>
</evidence>
<dbReference type="OrthoDB" id="9796817at2"/>
<dbReference type="Gene3D" id="3.40.190.10">
    <property type="entry name" value="Periplasmic binding protein-like II"/>
    <property type="match status" value="1"/>
</dbReference>
<evidence type="ECO:0000259" key="5">
    <source>
        <dbReference type="Pfam" id="PF00496"/>
    </source>
</evidence>
<dbReference type="EMBL" id="VDMO01000001">
    <property type="protein sequence ID" value="TNM72872.1"/>
    <property type="molecule type" value="Genomic_DNA"/>
</dbReference>
<dbReference type="InterPro" id="IPR030678">
    <property type="entry name" value="Peptide/Ni-bd"/>
</dbReference>
<dbReference type="PROSITE" id="PS01040">
    <property type="entry name" value="SBP_BACTERIAL_5"/>
    <property type="match status" value="1"/>
</dbReference>
<dbReference type="PIRSF" id="PIRSF002741">
    <property type="entry name" value="MppA"/>
    <property type="match status" value="1"/>
</dbReference>
<organism evidence="7 8">
    <name type="scientific">Deinococcus radiopugnans ATCC 19172</name>
    <dbReference type="NCBI Taxonomy" id="585398"/>
    <lineage>
        <taxon>Bacteria</taxon>
        <taxon>Thermotogati</taxon>
        <taxon>Deinococcota</taxon>
        <taxon>Deinococci</taxon>
        <taxon>Deinococcales</taxon>
        <taxon>Deinococcaceae</taxon>
        <taxon>Deinococcus</taxon>
    </lineage>
</organism>
<evidence type="ECO:0000313" key="7">
    <source>
        <dbReference type="EMBL" id="TNM72872.1"/>
    </source>
</evidence>
<proteinExistence type="inferred from homology"/>
<dbReference type="Gene3D" id="3.10.105.10">
    <property type="entry name" value="Dipeptide-binding Protein, Domain 3"/>
    <property type="match status" value="1"/>
</dbReference>
<comment type="caution">
    <text evidence="7">The sequence shown here is derived from an EMBL/GenBank/DDBJ whole genome shotgun (WGS) entry which is preliminary data.</text>
</comment>
<dbReference type="AlphaFoldDB" id="A0A5C4YB15"/>
<dbReference type="RefSeq" id="WP_139399712.1">
    <property type="nucleotide sequence ID" value="NZ_JACHEW010000002.1"/>
</dbReference>
<feature type="signal peptide" evidence="4">
    <location>
        <begin position="1"/>
        <end position="22"/>
    </location>
</feature>
<dbReference type="InterPro" id="IPR000914">
    <property type="entry name" value="SBP_5_dom"/>
</dbReference>
<evidence type="ECO:0000256" key="1">
    <source>
        <dbReference type="ARBA" id="ARBA00005695"/>
    </source>
</evidence>
<sequence>MTSRPAALLALSLALLSTPALAAKTMGGDLGSLGVVPGKVGGTYTLPLSDSPQTFNYYGAIDNNTYTVLNNVLESLVEYNLATYKLEPGLAESWTTSKDGKVWTFKIRKGVKWHDGVPFSADDVVFSYNNIILNPGVRANQIPNLSFGGEPVKVEKVDASTVRMTLKQAAGAFTQPLRTFILPKHVFEKIDPLKNPADYMKMWGTDKATEVIGTGPFKFAGYVAGQKISLVKNPDYWKVDAKGTRLPYLNRLEYLIIRDPQAQVAQFLAGNVDQVNITGAQFPDLKQKELAGAPFKVVRSKALFGSPPHIAFNFDAKDPALAKVFRDLRFRQAMQFAVNRQRIIDDVFNTVATLPGHGVAPISEFYVNTRGALGKFDLKAAGQKLDLLGLKDTNGDGIRNLPGGKNLEFDLTYATDSTVYPPIATIFQNDLKSIGVKVNLKGLLVANMLSTGQAGNYEAMLYAFGDQPDPQLRREIWQPGQPLNYWHMSARGADGKPVFASMQPWEKRIWDIFEQGATVVDPIKRRALYGEWQALFSKNLPVIMVAKADNLAAVNNKVGNFIYNLGPIPTYNTNTLIYLK</sequence>
<dbReference type="InterPro" id="IPR023765">
    <property type="entry name" value="SBP_5_CS"/>
</dbReference>
<feature type="chain" id="PRO_5022874727" evidence="4">
    <location>
        <begin position="23"/>
        <end position="580"/>
    </location>
</feature>
<keyword evidence="2" id="KW-0813">Transport</keyword>
<dbReference type="Proteomes" id="UP000629870">
    <property type="component" value="Unassembled WGS sequence"/>
</dbReference>
<feature type="domain" description="Solute-binding protein family 5" evidence="5">
    <location>
        <begin position="85"/>
        <end position="470"/>
    </location>
</feature>
<dbReference type="InterPro" id="IPR039424">
    <property type="entry name" value="SBP_5"/>
</dbReference>
<gene>
    <name evidence="7" type="ORF">FHR04_00120</name>
    <name evidence="6" type="ORF">HNQ04_000671</name>
</gene>
<dbReference type="GO" id="GO:0042597">
    <property type="term" value="C:periplasmic space"/>
    <property type="evidence" value="ECO:0007669"/>
    <property type="project" value="UniProtKB-ARBA"/>
</dbReference>
<reference evidence="6 9" key="2">
    <citation type="submission" date="2020-08" db="EMBL/GenBank/DDBJ databases">
        <title>Genomic Encyclopedia of Type Strains, Phase IV (KMG-IV): sequencing the most valuable type-strain genomes for metagenomic binning, comparative biology and taxonomic classification.</title>
        <authorList>
            <person name="Goeker M."/>
        </authorList>
    </citation>
    <scope>NUCLEOTIDE SEQUENCE [LARGE SCALE GENOMIC DNA]</scope>
    <source>
        <strain evidence="6 9">DSM 12027</strain>
    </source>
</reference>
<dbReference type="GO" id="GO:0015833">
    <property type="term" value="P:peptide transport"/>
    <property type="evidence" value="ECO:0007669"/>
    <property type="project" value="TreeGrafter"/>
</dbReference>
<keyword evidence="3 4" id="KW-0732">Signal</keyword>
<protein>
    <submittedName>
        <fullName evidence="7">ABC transporter substrate-binding protein</fullName>
    </submittedName>
    <submittedName>
        <fullName evidence="6">Peptide/nickel transport system substrate-binding protein</fullName>
    </submittedName>
</protein>
<dbReference type="PANTHER" id="PTHR30290:SF9">
    <property type="entry name" value="OLIGOPEPTIDE-BINDING PROTEIN APPA"/>
    <property type="match status" value="1"/>
</dbReference>
<dbReference type="SUPFAM" id="SSF53850">
    <property type="entry name" value="Periplasmic binding protein-like II"/>
    <property type="match status" value="1"/>
</dbReference>
<evidence type="ECO:0000256" key="3">
    <source>
        <dbReference type="ARBA" id="ARBA00022729"/>
    </source>
</evidence>
<reference evidence="7 8" key="1">
    <citation type="submission" date="2019-06" db="EMBL/GenBank/DDBJ databases">
        <title>Genome sequence of Deinococcus radiopugnans ATCC 19172.</title>
        <authorList>
            <person name="Maclea K.S."/>
            <person name="Maynard C.R."/>
        </authorList>
    </citation>
    <scope>NUCLEOTIDE SEQUENCE [LARGE SCALE GENOMIC DNA]</scope>
    <source>
        <strain evidence="7 8">ATCC 19172</strain>
    </source>
</reference>
<dbReference type="EMBL" id="JACHEW010000002">
    <property type="protein sequence ID" value="MBB6015442.1"/>
    <property type="molecule type" value="Genomic_DNA"/>
</dbReference>
<evidence type="ECO:0000256" key="2">
    <source>
        <dbReference type="ARBA" id="ARBA00022448"/>
    </source>
</evidence>
<evidence type="ECO:0000313" key="6">
    <source>
        <dbReference type="EMBL" id="MBB6015442.1"/>
    </source>
</evidence>
<evidence type="ECO:0000313" key="8">
    <source>
        <dbReference type="Proteomes" id="UP000313988"/>
    </source>
</evidence>